<evidence type="ECO:0000313" key="1">
    <source>
        <dbReference type="EnsemblPlants" id="LPERR02G07860.1"/>
    </source>
</evidence>
<reference evidence="1 2" key="1">
    <citation type="submission" date="2012-08" db="EMBL/GenBank/DDBJ databases">
        <title>Oryza genome evolution.</title>
        <authorList>
            <person name="Wing R.A."/>
        </authorList>
    </citation>
    <scope>NUCLEOTIDE SEQUENCE</scope>
</reference>
<dbReference type="Gramene" id="LPERR02G07860.1">
    <property type="protein sequence ID" value="LPERR02G07860.1"/>
    <property type="gene ID" value="LPERR02G07860"/>
</dbReference>
<proteinExistence type="predicted"/>
<evidence type="ECO:0000313" key="2">
    <source>
        <dbReference type="Proteomes" id="UP000032180"/>
    </source>
</evidence>
<protein>
    <submittedName>
        <fullName evidence="1">Uncharacterized protein</fullName>
    </submittedName>
</protein>
<name>A0A0D9VDW9_9ORYZ</name>
<dbReference type="Proteomes" id="UP000032180">
    <property type="component" value="Chromosome 2"/>
</dbReference>
<keyword evidence="2" id="KW-1185">Reference proteome</keyword>
<sequence>MAGKEQGWGWGWGAMISWILSITLEQKGTLGRVFPQGDGNRRNNVNPATDIQRMWTIFSHFVGHAEGNWIPNSLRHPTNSDATDGKGRNASNQMVAANTWTDKVKNCWIVMYFTTHSLPFL</sequence>
<dbReference type="EnsemblPlants" id="LPERR02G07860.1">
    <property type="protein sequence ID" value="LPERR02G07860.1"/>
    <property type="gene ID" value="LPERR02G07860"/>
</dbReference>
<reference evidence="2" key="2">
    <citation type="submission" date="2013-12" db="EMBL/GenBank/DDBJ databases">
        <authorList>
            <person name="Yu Y."/>
            <person name="Lee S."/>
            <person name="de Baynast K."/>
            <person name="Wissotski M."/>
            <person name="Liu L."/>
            <person name="Talag J."/>
            <person name="Goicoechea J."/>
            <person name="Angelova A."/>
            <person name="Jetty R."/>
            <person name="Kudrna D."/>
            <person name="Golser W."/>
            <person name="Rivera L."/>
            <person name="Zhang J."/>
            <person name="Wing R."/>
        </authorList>
    </citation>
    <scope>NUCLEOTIDE SEQUENCE</scope>
</reference>
<accession>A0A0D9VDW9</accession>
<organism evidence="1 2">
    <name type="scientific">Leersia perrieri</name>
    <dbReference type="NCBI Taxonomy" id="77586"/>
    <lineage>
        <taxon>Eukaryota</taxon>
        <taxon>Viridiplantae</taxon>
        <taxon>Streptophyta</taxon>
        <taxon>Embryophyta</taxon>
        <taxon>Tracheophyta</taxon>
        <taxon>Spermatophyta</taxon>
        <taxon>Magnoliopsida</taxon>
        <taxon>Liliopsida</taxon>
        <taxon>Poales</taxon>
        <taxon>Poaceae</taxon>
        <taxon>BOP clade</taxon>
        <taxon>Oryzoideae</taxon>
        <taxon>Oryzeae</taxon>
        <taxon>Oryzinae</taxon>
        <taxon>Leersia</taxon>
    </lineage>
</organism>
<dbReference type="HOGENOM" id="CLU_2041421_0_0_1"/>
<reference evidence="1" key="3">
    <citation type="submission" date="2015-04" db="UniProtKB">
        <authorList>
            <consortium name="EnsemblPlants"/>
        </authorList>
    </citation>
    <scope>IDENTIFICATION</scope>
</reference>
<dbReference type="AlphaFoldDB" id="A0A0D9VDW9"/>